<reference evidence="1" key="1">
    <citation type="journal article" date="2021" name="J Fungi (Basel)">
        <title>Virulence traits and population genomics of the black yeast Aureobasidium melanogenum.</title>
        <authorList>
            <person name="Cernosa A."/>
            <person name="Sun X."/>
            <person name="Gostincar C."/>
            <person name="Fang C."/>
            <person name="Gunde-Cimerman N."/>
            <person name="Song Z."/>
        </authorList>
    </citation>
    <scope>NUCLEOTIDE SEQUENCE</scope>
    <source>
        <strain evidence="1">EXF-9911</strain>
    </source>
</reference>
<dbReference type="Proteomes" id="UP000779574">
    <property type="component" value="Unassembled WGS sequence"/>
</dbReference>
<sequence>MPEESVAVSADASDKVPSLRQCQLLSFHVVEGVDCFLEEVQFGGVGESCLASVLSSFVLGIVACRFVASRTDLCCAAGEWLRSIDDRQAPVKSIWYPYREKLVSKSIHLFANKIVASDIRSQGLCAEFNRCRLISAVSWSSWASDDLRW</sequence>
<comment type="caution">
    <text evidence="1">The sequence shown here is derived from an EMBL/GenBank/DDBJ whole genome shotgun (WGS) entry which is preliminary data.</text>
</comment>
<accession>A0A9P8EXY3</accession>
<feature type="non-terminal residue" evidence="1">
    <location>
        <position position="149"/>
    </location>
</feature>
<dbReference type="EMBL" id="JAHFXF010000001">
    <property type="protein sequence ID" value="KAG9701327.1"/>
    <property type="molecule type" value="Genomic_DNA"/>
</dbReference>
<evidence type="ECO:0000313" key="1">
    <source>
        <dbReference type="EMBL" id="KAG9701327.1"/>
    </source>
</evidence>
<reference evidence="1" key="2">
    <citation type="submission" date="2021-08" db="EMBL/GenBank/DDBJ databases">
        <authorList>
            <person name="Gostincar C."/>
            <person name="Sun X."/>
            <person name="Song Z."/>
            <person name="Gunde-Cimerman N."/>
        </authorList>
    </citation>
    <scope>NUCLEOTIDE SEQUENCE</scope>
    <source>
        <strain evidence="1">EXF-9911</strain>
    </source>
</reference>
<protein>
    <submittedName>
        <fullName evidence="1">Uncharacterized protein</fullName>
    </submittedName>
</protein>
<organism evidence="1 2">
    <name type="scientific">Aureobasidium melanogenum</name>
    <name type="common">Aureobasidium pullulans var. melanogenum</name>
    <dbReference type="NCBI Taxonomy" id="46634"/>
    <lineage>
        <taxon>Eukaryota</taxon>
        <taxon>Fungi</taxon>
        <taxon>Dikarya</taxon>
        <taxon>Ascomycota</taxon>
        <taxon>Pezizomycotina</taxon>
        <taxon>Dothideomycetes</taxon>
        <taxon>Dothideomycetidae</taxon>
        <taxon>Dothideales</taxon>
        <taxon>Saccotheciaceae</taxon>
        <taxon>Aureobasidium</taxon>
    </lineage>
</organism>
<evidence type="ECO:0000313" key="2">
    <source>
        <dbReference type="Proteomes" id="UP000779574"/>
    </source>
</evidence>
<gene>
    <name evidence="1" type="ORF">KCU76_g88</name>
</gene>
<name>A0A9P8EXY3_AURME</name>
<proteinExistence type="predicted"/>
<dbReference type="AlphaFoldDB" id="A0A9P8EXY3"/>